<dbReference type="EMBL" id="CAADRA010007430">
    <property type="protein sequence ID" value="VFU01143.1"/>
    <property type="molecule type" value="Genomic_DNA"/>
</dbReference>
<dbReference type="CDD" id="cd00167">
    <property type="entry name" value="SANT"/>
    <property type="match status" value="1"/>
</dbReference>
<keyword evidence="2" id="KW-0238">DNA-binding</keyword>
<feature type="region of interest" description="Disordered" evidence="5">
    <location>
        <begin position="16"/>
        <end position="43"/>
    </location>
</feature>
<protein>
    <submittedName>
        <fullName evidence="10">Aste57867_24504 protein</fullName>
    </submittedName>
</protein>
<evidence type="ECO:0000256" key="5">
    <source>
        <dbReference type="SAM" id="MobiDB-lite"/>
    </source>
</evidence>
<organism evidence="10 11">
    <name type="scientific">Aphanomyces stellatus</name>
    <dbReference type="NCBI Taxonomy" id="120398"/>
    <lineage>
        <taxon>Eukaryota</taxon>
        <taxon>Sar</taxon>
        <taxon>Stramenopiles</taxon>
        <taxon>Oomycota</taxon>
        <taxon>Saprolegniomycetes</taxon>
        <taxon>Saprolegniales</taxon>
        <taxon>Verrucalvaceae</taxon>
        <taxon>Aphanomyces</taxon>
    </lineage>
</organism>
<evidence type="ECO:0000313" key="11">
    <source>
        <dbReference type="Proteomes" id="UP000332933"/>
    </source>
</evidence>
<dbReference type="Pfam" id="PF02042">
    <property type="entry name" value="RWP-RK"/>
    <property type="match status" value="1"/>
</dbReference>
<dbReference type="Proteomes" id="UP000332933">
    <property type="component" value="Unassembled WGS sequence"/>
</dbReference>
<dbReference type="Gene3D" id="1.10.10.60">
    <property type="entry name" value="Homeodomain-like"/>
    <property type="match status" value="1"/>
</dbReference>
<sequence>MRYWYEKAELLQACSDNDDQRTRPRKATKNATNVMRRGPSGNDLEMAHKKSLVTSSVAKCISIEEIKNTFHLDMRDAAKHLRVQYSSLKKMCRSFGIERWPYHRVDSLTRTIASLTALANSNDDEDEKACLARKISDMEAKLLYVLNNPNDIGILDVPCENSPPNIQPMAMESIYILKATLDDNKTTSIATPKQNDDIIASTSVFRRGQQTISPLKVDTIKGENTEEMGVRGGRWLPEEHELFLNGLKEFGTNWKKLAMVIPSRSKVQIRTHAQKYFKKARLEM</sequence>
<proteinExistence type="predicted"/>
<dbReference type="NCBIfam" id="TIGR01557">
    <property type="entry name" value="myb_SHAQKYF"/>
    <property type="match status" value="1"/>
</dbReference>
<dbReference type="InterPro" id="IPR009057">
    <property type="entry name" value="Homeodomain-like_sf"/>
</dbReference>
<dbReference type="PROSITE" id="PS50090">
    <property type="entry name" value="MYB_LIKE"/>
    <property type="match status" value="1"/>
</dbReference>
<feature type="domain" description="RWP-RK" evidence="8">
    <location>
        <begin position="44"/>
        <end position="128"/>
    </location>
</feature>
<evidence type="ECO:0000259" key="7">
    <source>
        <dbReference type="PROSITE" id="PS51294"/>
    </source>
</evidence>
<feature type="domain" description="HTH myb-type" evidence="7">
    <location>
        <begin position="227"/>
        <end position="281"/>
    </location>
</feature>
<keyword evidence="1" id="KW-0805">Transcription regulation</keyword>
<evidence type="ECO:0000256" key="3">
    <source>
        <dbReference type="ARBA" id="ARBA00023163"/>
    </source>
</evidence>
<dbReference type="PANTHER" id="PTHR12802:SF173">
    <property type="entry name" value="MYB-LIKE PROTEIN K"/>
    <property type="match status" value="1"/>
</dbReference>
<dbReference type="InterPro" id="IPR003035">
    <property type="entry name" value="RWP-RK_dom"/>
</dbReference>
<dbReference type="GO" id="GO:0003677">
    <property type="term" value="F:DNA binding"/>
    <property type="evidence" value="ECO:0007669"/>
    <property type="project" value="UniProtKB-KW"/>
</dbReference>
<reference evidence="9" key="2">
    <citation type="submission" date="2019-06" db="EMBL/GenBank/DDBJ databases">
        <title>Genomics analysis of Aphanomyces spp. identifies a new class of oomycete effector associated with host adaptation.</title>
        <authorList>
            <person name="Gaulin E."/>
        </authorList>
    </citation>
    <scope>NUCLEOTIDE SEQUENCE</scope>
    <source>
        <strain evidence="9">CBS 578.67</strain>
    </source>
</reference>
<dbReference type="SMART" id="SM00717">
    <property type="entry name" value="SANT"/>
    <property type="match status" value="1"/>
</dbReference>
<gene>
    <name evidence="10" type="primary">Aste57867_24504</name>
    <name evidence="9" type="ORF">As57867_024427</name>
    <name evidence="10" type="ORF">ASTE57867_24504</name>
</gene>
<dbReference type="PANTHER" id="PTHR12802">
    <property type="entry name" value="SWI/SNF COMPLEX-RELATED"/>
    <property type="match status" value="1"/>
</dbReference>
<dbReference type="InterPro" id="IPR017930">
    <property type="entry name" value="Myb_dom"/>
</dbReference>
<feature type="domain" description="Myb-like" evidence="6">
    <location>
        <begin position="227"/>
        <end position="277"/>
    </location>
</feature>
<keyword evidence="3" id="KW-0804">Transcription</keyword>
<dbReference type="InterPro" id="IPR006447">
    <property type="entry name" value="Myb_dom_plants"/>
</dbReference>
<name>A0A485LS65_9STRA</name>
<evidence type="ECO:0000256" key="2">
    <source>
        <dbReference type="ARBA" id="ARBA00023125"/>
    </source>
</evidence>
<dbReference type="AlphaFoldDB" id="A0A485LS65"/>
<dbReference type="PROSITE" id="PS51519">
    <property type="entry name" value="RWP_RK"/>
    <property type="match status" value="1"/>
</dbReference>
<reference evidence="10 11" key="1">
    <citation type="submission" date="2019-03" db="EMBL/GenBank/DDBJ databases">
        <authorList>
            <person name="Gaulin E."/>
            <person name="Dumas B."/>
        </authorList>
    </citation>
    <scope>NUCLEOTIDE SEQUENCE [LARGE SCALE GENOMIC DNA]</scope>
    <source>
        <strain evidence="10">CBS 568.67</strain>
    </source>
</reference>
<accession>A0A485LS65</accession>
<evidence type="ECO:0000256" key="1">
    <source>
        <dbReference type="ARBA" id="ARBA00023015"/>
    </source>
</evidence>
<keyword evidence="4" id="KW-0539">Nucleus</keyword>
<keyword evidence="11" id="KW-1185">Reference proteome</keyword>
<dbReference type="SUPFAM" id="SSF46689">
    <property type="entry name" value="Homeodomain-like"/>
    <property type="match status" value="1"/>
</dbReference>
<evidence type="ECO:0000259" key="8">
    <source>
        <dbReference type="PROSITE" id="PS51519"/>
    </source>
</evidence>
<dbReference type="InterPro" id="IPR001005">
    <property type="entry name" value="SANT/Myb"/>
</dbReference>
<evidence type="ECO:0000313" key="9">
    <source>
        <dbReference type="EMBL" id="KAF0683470.1"/>
    </source>
</evidence>
<evidence type="ECO:0000313" key="10">
    <source>
        <dbReference type="EMBL" id="VFU01143.1"/>
    </source>
</evidence>
<dbReference type="PROSITE" id="PS51294">
    <property type="entry name" value="HTH_MYB"/>
    <property type="match status" value="1"/>
</dbReference>
<dbReference type="EMBL" id="VJMH01007404">
    <property type="protein sequence ID" value="KAF0683470.1"/>
    <property type="molecule type" value="Genomic_DNA"/>
</dbReference>
<evidence type="ECO:0000259" key="6">
    <source>
        <dbReference type="PROSITE" id="PS50090"/>
    </source>
</evidence>
<evidence type="ECO:0000256" key="4">
    <source>
        <dbReference type="ARBA" id="ARBA00023242"/>
    </source>
</evidence>
<dbReference type="Pfam" id="PF00249">
    <property type="entry name" value="Myb_DNA-binding"/>
    <property type="match status" value="1"/>
</dbReference>
<dbReference type="OrthoDB" id="118550at2759"/>